<sequence length="91" mass="9843">MAAAFSSTVGAPASTPTNFLGKKLKKQVTCLCRKVAPTLLPRTSTQRRGATTAAAFTPFKQAGLTLAINYFSFLCFLFVLCIRSRPSHSWA</sequence>
<dbReference type="AlphaFoldDB" id="H2KWJ7"/>
<gene>
    <name evidence="2" type="ordered locus">LOC_Os11g47970</name>
</gene>
<name>H2KWJ7_ORYSJ</name>
<accession>H2KWJ7</accession>
<feature type="transmembrane region" description="Helical" evidence="1">
    <location>
        <begin position="62"/>
        <end position="82"/>
    </location>
</feature>
<reference evidence="2" key="2">
    <citation type="submission" date="2005-04" db="EMBL/GenBank/DDBJ databases">
        <authorList>
            <person name="Buell C.R."/>
            <person name="Wing R.A."/>
            <person name="McCombie W.A."/>
            <person name="Ouyang S."/>
        </authorList>
    </citation>
    <scope>NUCLEOTIDE SEQUENCE</scope>
</reference>
<proteinExistence type="predicted"/>
<evidence type="ECO:0000256" key="1">
    <source>
        <dbReference type="SAM" id="Phobius"/>
    </source>
</evidence>
<reference evidence="2" key="1">
    <citation type="journal article" date="2005" name="BMC Biol.">
        <title>The sequence of rice chromosomes 11 and 12, rich in disease resistance genes and recent gene duplications.</title>
        <authorList>
            <consortium name="The rice chromosomes 11 and 12 sequencing consortia"/>
        </authorList>
    </citation>
    <scope>NUCLEOTIDE SEQUENCE [LARGE SCALE GENOMIC DNA]</scope>
</reference>
<keyword evidence="1" id="KW-0472">Membrane</keyword>
<evidence type="ECO:0000313" key="2">
    <source>
        <dbReference type="EMBL" id="ABG22615.1"/>
    </source>
</evidence>
<keyword evidence="1" id="KW-0812">Transmembrane</keyword>
<keyword evidence="1" id="KW-1133">Transmembrane helix</keyword>
<reference evidence="2" key="3">
    <citation type="submission" date="2006-01" db="EMBL/GenBank/DDBJ databases">
        <authorList>
            <person name="Buell R."/>
        </authorList>
    </citation>
    <scope>NUCLEOTIDE SEQUENCE</scope>
</reference>
<organism evidence="2">
    <name type="scientific">Oryza sativa subsp. japonica</name>
    <name type="common">Rice</name>
    <dbReference type="NCBI Taxonomy" id="39947"/>
    <lineage>
        <taxon>Eukaryota</taxon>
        <taxon>Viridiplantae</taxon>
        <taxon>Streptophyta</taxon>
        <taxon>Embryophyta</taxon>
        <taxon>Tracheophyta</taxon>
        <taxon>Spermatophyta</taxon>
        <taxon>Magnoliopsida</taxon>
        <taxon>Liliopsida</taxon>
        <taxon>Poales</taxon>
        <taxon>Poaceae</taxon>
        <taxon>BOP clade</taxon>
        <taxon>Oryzoideae</taxon>
        <taxon>Oryzeae</taxon>
        <taxon>Oryzinae</taxon>
        <taxon>Oryza</taxon>
        <taxon>Oryza sativa</taxon>
    </lineage>
</organism>
<dbReference type="EMBL" id="DP000010">
    <property type="protein sequence ID" value="ABG22615.1"/>
    <property type="molecule type" value="Genomic_DNA"/>
</dbReference>
<protein>
    <submittedName>
        <fullName evidence="2">Ribulose bisphosphate carboxylase/oxygenase activase, chloroplast, putative, expressed</fullName>
    </submittedName>
</protein>